<evidence type="ECO:0000313" key="7">
    <source>
        <dbReference type="EMBL" id="KGD75321.1"/>
    </source>
</evidence>
<dbReference type="InterPro" id="IPR047109">
    <property type="entry name" value="CAD-like"/>
</dbReference>
<dbReference type="AlphaFoldDB" id="A0A095TEH9"/>
<dbReference type="OrthoDB" id="9771084at2"/>
<dbReference type="EMBL" id="JPKR02000004">
    <property type="protein sequence ID" value="KGD75321.1"/>
    <property type="molecule type" value="Genomic_DNA"/>
</dbReference>
<evidence type="ECO:0000256" key="4">
    <source>
        <dbReference type="ARBA" id="ARBA00023002"/>
    </source>
</evidence>
<proteinExistence type="inferred from homology"/>
<evidence type="ECO:0000259" key="6">
    <source>
        <dbReference type="SMART" id="SM00829"/>
    </source>
</evidence>
<dbReference type="FunFam" id="3.40.50.720:FF:000022">
    <property type="entry name" value="Cinnamyl alcohol dehydrogenase"/>
    <property type="match status" value="1"/>
</dbReference>
<dbReference type="Gene3D" id="3.40.50.720">
    <property type="entry name" value="NAD(P)-binding Rossmann-like Domain"/>
    <property type="match status" value="1"/>
</dbReference>
<dbReference type="PANTHER" id="PTHR42683">
    <property type="entry name" value="ALDEHYDE REDUCTASE"/>
    <property type="match status" value="1"/>
</dbReference>
<dbReference type="InterPro" id="IPR036291">
    <property type="entry name" value="NAD(P)-bd_dom_sf"/>
</dbReference>
<keyword evidence="2 5" id="KW-0479">Metal-binding</keyword>
<keyword evidence="3 5" id="KW-0862">Zinc</keyword>
<dbReference type="STRING" id="642227.HA49_08865"/>
<evidence type="ECO:0000313" key="8">
    <source>
        <dbReference type="Proteomes" id="UP000029577"/>
    </source>
</evidence>
<dbReference type="Gene3D" id="3.90.180.10">
    <property type="entry name" value="Medium-chain alcohol dehydrogenases, catalytic domain"/>
    <property type="match status" value="1"/>
</dbReference>
<dbReference type="InterPro" id="IPR013149">
    <property type="entry name" value="ADH-like_C"/>
</dbReference>
<dbReference type="PROSITE" id="PS00065">
    <property type="entry name" value="D_2_HYDROXYACID_DH_1"/>
    <property type="match status" value="1"/>
</dbReference>
<comment type="caution">
    <text evidence="7">The sequence shown here is derived from an EMBL/GenBank/DDBJ whole genome shotgun (WGS) entry which is preliminary data.</text>
</comment>
<accession>A0A095TEH9</accession>
<dbReference type="InterPro" id="IPR011032">
    <property type="entry name" value="GroES-like_sf"/>
</dbReference>
<dbReference type="InterPro" id="IPR020843">
    <property type="entry name" value="ER"/>
</dbReference>
<dbReference type="RefSeq" id="WP_038019019.1">
    <property type="nucleotide sequence ID" value="NZ_JPKR02000004.1"/>
</dbReference>
<evidence type="ECO:0000256" key="5">
    <source>
        <dbReference type="RuleBase" id="RU361277"/>
    </source>
</evidence>
<comment type="cofactor">
    <cofactor evidence="1 5">
        <name>Zn(2+)</name>
        <dbReference type="ChEBI" id="CHEBI:29105"/>
    </cofactor>
</comment>
<evidence type="ECO:0000256" key="1">
    <source>
        <dbReference type="ARBA" id="ARBA00001947"/>
    </source>
</evidence>
<organism evidence="7 8">
    <name type="scientific">Tatumella morbirosei</name>
    <dbReference type="NCBI Taxonomy" id="642227"/>
    <lineage>
        <taxon>Bacteria</taxon>
        <taxon>Pseudomonadati</taxon>
        <taxon>Pseudomonadota</taxon>
        <taxon>Gammaproteobacteria</taxon>
        <taxon>Enterobacterales</taxon>
        <taxon>Erwiniaceae</taxon>
        <taxon>Tatumella</taxon>
    </lineage>
</organism>
<dbReference type="InterPro" id="IPR029752">
    <property type="entry name" value="D-isomer_DH_CS1"/>
</dbReference>
<dbReference type="SUPFAM" id="SSF51735">
    <property type="entry name" value="NAD(P)-binding Rossmann-fold domains"/>
    <property type="match status" value="1"/>
</dbReference>
<dbReference type="CDD" id="cd05283">
    <property type="entry name" value="CAD1"/>
    <property type="match status" value="1"/>
</dbReference>
<reference evidence="7" key="1">
    <citation type="submission" date="2014-12" db="EMBL/GenBank/DDBJ databases">
        <title>The draft genome of the Tatumella morbirosei type strain, LMG23360T isolated from pineapple rot.</title>
        <authorList>
            <person name="Smits T.H."/>
            <person name="Palmer M."/>
            <person name="Venter S.N."/>
            <person name="Duffy B."/>
            <person name="Steenkamp E.T."/>
            <person name="Chan W.Y."/>
            <person name="Coutinho T.A."/>
            <person name="Coetzee M.P."/>
            <person name="De Maayer P."/>
        </authorList>
    </citation>
    <scope>NUCLEOTIDE SEQUENCE [LARGE SCALE GENOMIC DNA]</scope>
    <source>
        <strain evidence="7">LMG 23360</strain>
    </source>
</reference>
<dbReference type="Proteomes" id="UP000029577">
    <property type="component" value="Unassembled WGS sequence"/>
</dbReference>
<evidence type="ECO:0000256" key="3">
    <source>
        <dbReference type="ARBA" id="ARBA00022833"/>
    </source>
</evidence>
<keyword evidence="8" id="KW-1185">Reference proteome</keyword>
<feature type="domain" description="Enoyl reductase (ER)" evidence="6">
    <location>
        <begin position="18"/>
        <end position="342"/>
    </location>
</feature>
<keyword evidence="4" id="KW-0560">Oxidoreductase</keyword>
<comment type="similarity">
    <text evidence="5">Belongs to the zinc-containing alcohol dehydrogenase family.</text>
</comment>
<dbReference type="Pfam" id="PF08240">
    <property type="entry name" value="ADH_N"/>
    <property type="match status" value="1"/>
</dbReference>
<name>A0A095TEH9_9GAMM</name>
<dbReference type="GO" id="GO:0008270">
    <property type="term" value="F:zinc ion binding"/>
    <property type="evidence" value="ECO:0007669"/>
    <property type="project" value="InterPro"/>
</dbReference>
<dbReference type="GO" id="GO:0008106">
    <property type="term" value="F:alcohol dehydrogenase (NADP+) activity"/>
    <property type="evidence" value="ECO:0007669"/>
    <property type="project" value="UniProtKB-ARBA"/>
</dbReference>
<evidence type="ECO:0000256" key="2">
    <source>
        <dbReference type="ARBA" id="ARBA00022723"/>
    </source>
</evidence>
<dbReference type="eggNOG" id="COG1064">
    <property type="taxonomic scope" value="Bacteria"/>
</dbReference>
<dbReference type="InterPro" id="IPR002328">
    <property type="entry name" value="ADH_Zn_CS"/>
</dbReference>
<dbReference type="Pfam" id="PF00107">
    <property type="entry name" value="ADH_zinc_N"/>
    <property type="match status" value="1"/>
</dbReference>
<gene>
    <name evidence="7" type="ORF">HA49_08865</name>
</gene>
<protein>
    <submittedName>
        <fullName evidence="7">Hydroxyacid dehydrogenase</fullName>
    </submittedName>
</protein>
<dbReference type="PROSITE" id="PS00059">
    <property type="entry name" value="ADH_ZINC"/>
    <property type="match status" value="1"/>
</dbReference>
<dbReference type="SMART" id="SM00829">
    <property type="entry name" value="PKS_ER"/>
    <property type="match status" value="1"/>
</dbReference>
<dbReference type="SUPFAM" id="SSF50129">
    <property type="entry name" value="GroES-like"/>
    <property type="match status" value="1"/>
</dbReference>
<dbReference type="InterPro" id="IPR013154">
    <property type="entry name" value="ADH-like_N"/>
</dbReference>
<sequence length="354" mass="38214">MQINSLMALNPEAPLTTGSLSLRPLQPGDIRIDILYCGVCHSDLHMARNEWGVSQYPLVPGHEIVGRVRETGAAVSRFQAGDYVGVGVMVDSCGECQFCRQQEEQYCRQGFTPTYNGTDRHTGKTTYGGYAEQIIVDQNFVVSVPDNLPLHAVAPLLCAGVTVWSPLKHYNLQPGQKVGVIGLGGLGHMAVKLASALGAEVTLFTTSPQKGADALRLGATQVVVSTDTAQMAGYSQQLDMIIDCVAAPHSLDPYLNTLKTNGRMVLVGIPDNPHPGPEITPMVFRRLSIGGSSIGSIAETQQMLDFCGQHNITADVEVIGGEDIEEAFNRMLAGKIKYRFVIDMQRTRWDVAAG</sequence>